<dbReference type="PANTHER" id="PTHR33992">
    <property type="entry name" value="RIBONUCLEASE P PROTEIN COMPONENT"/>
    <property type="match status" value="1"/>
</dbReference>
<dbReference type="GO" id="GO:0001682">
    <property type="term" value="P:tRNA 5'-leader removal"/>
    <property type="evidence" value="ECO:0007669"/>
    <property type="project" value="UniProtKB-UniRule"/>
</dbReference>
<sequence>MLPLKNRIRKKKDIEKIFKRGRTFKEASLILKTLKNNLGLSRFGFVVSQKISKKANVRNKIKRRLREIVRFNPLKTDTDNLFIALPGIEKKDFTEIKKTVEKLLSKIK</sequence>
<dbReference type="GO" id="GO:0004526">
    <property type="term" value="F:ribonuclease P activity"/>
    <property type="evidence" value="ECO:0007669"/>
    <property type="project" value="UniProtKB-UniRule"/>
</dbReference>
<comment type="catalytic activity">
    <reaction evidence="7">
        <text>Endonucleolytic cleavage of RNA, removing 5'-extranucleotides from tRNA precursor.</text>
        <dbReference type="EC" id="3.1.26.5"/>
    </reaction>
</comment>
<dbReference type="InterPro" id="IPR000100">
    <property type="entry name" value="RNase_P"/>
</dbReference>
<dbReference type="Gene3D" id="3.30.230.10">
    <property type="match status" value="1"/>
</dbReference>
<evidence type="ECO:0000313" key="9">
    <source>
        <dbReference type="EMBL" id="OGZ19056.1"/>
    </source>
</evidence>
<dbReference type="AlphaFoldDB" id="A0A1G2DZQ1"/>
<dbReference type="InterPro" id="IPR014721">
    <property type="entry name" value="Ribsml_uS5_D2-typ_fold_subgr"/>
</dbReference>
<dbReference type="EC" id="3.1.26.5" evidence="7 8"/>
<evidence type="ECO:0000313" key="10">
    <source>
        <dbReference type="Proteomes" id="UP000176662"/>
    </source>
</evidence>
<evidence type="ECO:0000256" key="1">
    <source>
        <dbReference type="ARBA" id="ARBA00002663"/>
    </source>
</evidence>
<keyword evidence="2 7" id="KW-0819">tRNA processing</keyword>
<keyword evidence="4 7" id="KW-0255">Endonuclease</keyword>
<keyword evidence="3 7" id="KW-0540">Nuclease</keyword>
<evidence type="ECO:0000256" key="4">
    <source>
        <dbReference type="ARBA" id="ARBA00022759"/>
    </source>
</evidence>
<comment type="subunit">
    <text evidence="7">Consists of a catalytic RNA component (M1 or rnpB) and a protein subunit.</text>
</comment>
<evidence type="ECO:0000256" key="8">
    <source>
        <dbReference type="NCBIfam" id="TIGR00188"/>
    </source>
</evidence>
<dbReference type="PROSITE" id="PS00648">
    <property type="entry name" value="RIBONUCLEASE_P"/>
    <property type="match status" value="1"/>
</dbReference>
<reference evidence="9 10" key="1">
    <citation type="journal article" date="2016" name="Nat. Commun.">
        <title>Thousands of microbial genomes shed light on interconnected biogeochemical processes in an aquifer system.</title>
        <authorList>
            <person name="Anantharaman K."/>
            <person name="Brown C.T."/>
            <person name="Hug L.A."/>
            <person name="Sharon I."/>
            <person name="Castelle C.J."/>
            <person name="Probst A.J."/>
            <person name="Thomas B.C."/>
            <person name="Singh A."/>
            <person name="Wilkins M.J."/>
            <person name="Karaoz U."/>
            <person name="Brodie E.L."/>
            <person name="Williams K.H."/>
            <person name="Hubbard S.S."/>
            <person name="Banfield J.F."/>
        </authorList>
    </citation>
    <scope>NUCLEOTIDE SEQUENCE [LARGE SCALE GENOMIC DNA]</scope>
</reference>
<accession>A0A1G2DZQ1</accession>
<dbReference type="HAMAP" id="MF_00227">
    <property type="entry name" value="RNase_P"/>
    <property type="match status" value="1"/>
</dbReference>
<evidence type="ECO:0000256" key="2">
    <source>
        <dbReference type="ARBA" id="ARBA00022694"/>
    </source>
</evidence>
<dbReference type="InterPro" id="IPR020539">
    <property type="entry name" value="RNase_P_CS"/>
</dbReference>
<evidence type="ECO:0000256" key="5">
    <source>
        <dbReference type="ARBA" id="ARBA00022801"/>
    </source>
</evidence>
<evidence type="ECO:0000256" key="6">
    <source>
        <dbReference type="ARBA" id="ARBA00022884"/>
    </source>
</evidence>
<dbReference type="GO" id="GO:0030677">
    <property type="term" value="C:ribonuclease P complex"/>
    <property type="evidence" value="ECO:0007669"/>
    <property type="project" value="TreeGrafter"/>
</dbReference>
<dbReference type="PANTHER" id="PTHR33992:SF1">
    <property type="entry name" value="RIBONUCLEASE P PROTEIN COMPONENT"/>
    <property type="match status" value="1"/>
</dbReference>
<proteinExistence type="inferred from homology"/>
<dbReference type="SUPFAM" id="SSF54211">
    <property type="entry name" value="Ribosomal protein S5 domain 2-like"/>
    <property type="match status" value="1"/>
</dbReference>
<dbReference type="GO" id="GO:0000049">
    <property type="term" value="F:tRNA binding"/>
    <property type="evidence" value="ECO:0007669"/>
    <property type="project" value="UniProtKB-UniRule"/>
</dbReference>
<comment type="function">
    <text evidence="1 7">RNaseP catalyzes the removal of the 5'-leader sequence from pre-tRNA to produce the mature 5'-terminus. It can also cleave other RNA substrates such as 4.5S RNA. The protein component plays an auxiliary but essential role in vivo by binding to the 5'-leader sequence and broadening the substrate specificity of the ribozyme.</text>
</comment>
<dbReference type="Pfam" id="PF00825">
    <property type="entry name" value="Ribonuclease_P"/>
    <property type="match status" value="1"/>
</dbReference>
<protein>
    <recommendedName>
        <fullName evidence="7 8">Ribonuclease P protein component</fullName>
        <shortName evidence="7">RNase P protein</shortName>
        <shortName evidence="7">RNaseP protein</shortName>
        <ecNumber evidence="7 8">3.1.26.5</ecNumber>
    </recommendedName>
    <alternativeName>
        <fullName evidence="7">Protein C5</fullName>
    </alternativeName>
</protein>
<dbReference type="EMBL" id="MHLX01000019">
    <property type="protein sequence ID" value="OGZ19056.1"/>
    <property type="molecule type" value="Genomic_DNA"/>
</dbReference>
<dbReference type="Proteomes" id="UP000176662">
    <property type="component" value="Unassembled WGS sequence"/>
</dbReference>
<dbReference type="InterPro" id="IPR020568">
    <property type="entry name" value="Ribosomal_Su5_D2-typ_SF"/>
</dbReference>
<dbReference type="GO" id="GO:0042781">
    <property type="term" value="F:3'-tRNA processing endoribonuclease activity"/>
    <property type="evidence" value="ECO:0007669"/>
    <property type="project" value="TreeGrafter"/>
</dbReference>
<organism evidence="9 10">
    <name type="scientific">Candidatus Nealsonbacteria bacterium RBG_13_38_11</name>
    <dbReference type="NCBI Taxonomy" id="1801662"/>
    <lineage>
        <taxon>Bacteria</taxon>
        <taxon>Candidatus Nealsoniibacteriota</taxon>
    </lineage>
</organism>
<gene>
    <name evidence="7" type="primary">rnpA</name>
    <name evidence="9" type="ORF">A2Z68_00715</name>
</gene>
<dbReference type="NCBIfam" id="TIGR00188">
    <property type="entry name" value="rnpA"/>
    <property type="match status" value="1"/>
</dbReference>
<comment type="similarity">
    <text evidence="7">Belongs to the RnpA family.</text>
</comment>
<keyword evidence="5 7" id="KW-0378">Hydrolase</keyword>
<evidence type="ECO:0000256" key="7">
    <source>
        <dbReference type="HAMAP-Rule" id="MF_00227"/>
    </source>
</evidence>
<evidence type="ECO:0000256" key="3">
    <source>
        <dbReference type="ARBA" id="ARBA00022722"/>
    </source>
</evidence>
<name>A0A1G2DZQ1_9BACT</name>
<keyword evidence="6 7" id="KW-0694">RNA-binding</keyword>
<comment type="caution">
    <text evidence="9">The sequence shown here is derived from an EMBL/GenBank/DDBJ whole genome shotgun (WGS) entry which is preliminary data.</text>
</comment>